<reference evidence="11" key="1">
    <citation type="submission" date="2025-08" db="UniProtKB">
        <authorList>
            <consortium name="RefSeq"/>
        </authorList>
    </citation>
    <scope>IDENTIFICATION</scope>
    <source>
        <tissue evidence="11">Seedling</tissue>
    </source>
</reference>
<dbReference type="SUPFAM" id="SSF51126">
    <property type="entry name" value="Pectin lyase-like"/>
    <property type="match status" value="1"/>
</dbReference>
<evidence type="ECO:0000256" key="9">
    <source>
        <dbReference type="RuleBase" id="RU361169"/>
    </source>
</evidence>
<evidence type="ECO:0000256" key="5">
    <source>
        <dbReference type="ARBA" id="ARBA00022801"/>
    </source>
</evidence>
<organism evidence="10 11">
    <name type="scientific">Ziziphus jujuba</name>
    <name type="common">Chinese jujube</name>
    <name type="synonym">Ziziphus sativa</name>
    <dbReference type="NCBI Taxonomy" id="326968"/>
    <lineage>
        <taxon>Eukaryota</taxon>
        <taxon>Viridiplantae</taxon>
        <taxon>Streptophyta</taxon>
        <taxon>Embryophyta</taxon>
        <taxon>Tracheophyta</taxon>
        <taxon>Spermatophyta</taxon>
        <taxon>Magnoliopsida</taxon>
        <taxon>eudicotyledons</taxon>
        <taxon>Gunneridae</taxon>
        <taxon>Pentapetalae</taxon>
        <taxon>rosids</taxon>
        <taxon>fabids</taxon>
        <taxon>Rosales</taxon>
        <taxon>Rhamnaceae</taxon>
        <taxon>Paliureae</taxon>
        <taxon>Ziziphus</taxon>
    </lineage>
</organism>
<dbReference type="InterPro" id="IPR000743">
    <property type="entry name" value="Glyco_hydro_28"/>
</dbReference>
<evidence type="ECO:0000313" key="11">
    <source>
        <dbReference type="RefSeq" id="XP_048331600.2"/>
    </source>
</evidence>
<evidence type="ECO:0000313" key="10">
    <source>
        <dbReference type="Proteomes" id="UP001652623"/>
    </source>
</evidence>
<comment type="similarity">
    <text evidence="2 9">Belongs to the glycosyl hydrolase 28 family.</text>
</comment>
<keyword evidence="5 9" id="KW-0378">Hydrolase</keyword>
<evidence type="ECO:0000256" key="1">
    <source>
        <dbReference type="ARBA" id="ARBA00004191"/>
    </source>
</evidence>
<evidence type="ECO:0000256" key="8">
    <source>
        <dbReference type="PROSITE-ProRule" id="PRU10052"/>
    </source>
</evidence>
<dbReference type="RefSeq" id="XP_048331600.2">
    <property type="nucleotide sequence ID" value="XM_048475643.2"/>
</dbReference>
<accession>A0ABM3IMI0</accession>
<dbReference type="GeneID" id="107421196"/>
<evidence type="ECO:0000256" key="2">
    <source>
        <dbReference type="ARBA" id="ARBA00008834"/>
    </source>
</evidence>
<sequence>MPMLTLSFGTMVTVSFGYEKNRLNVFDFGAIGNGLSDDSHGLQFYKCDKLELNGFSSRNSPKNHIKIHNCKGVGMYNLHITAPSYSPNTDGIVISLSTQVNIYHTTIGTGDDCIAIKNGSSYINITRVICGSGHGISVGSLGIDGANDRVEEVHVRSCSFIGTKNGARIKTWKGAGLGYAKTISFEHITLTQSRNPIIIDQNYCNPRKQCNSRESKLKVSDVTFRSFRGTSTNEQAITLNCSNLGCTNILMDNIQIFPAHPGKRLRSFCRNAHGKSHFTTPNVPCLSNNSISG</sequence>
<feature type="active site" evidence="8">
    <location>
        <position position="134"/>
    </location>
</feature>
<dbReference type="InterPro" id="IPR011050">
    <property type="entry name" value="Pectin_lyase_fold/virulence"/>
</dbReference>
<evidence type="ECO:0000256" key="3">
    <source>
        <dbReference type="ARBA" id="ARBA00022512"/>
    </source>
</evidence>
<dbReference type="PANTHER" id="PTHR31375">
    <property type="match status" value="1"/>
</dbReference>
<protein>
    <submittedName>
        <fullName evidence="11">Probable polygalacturonase At3g15720</fullName>
    </submittedName>
</protein>
<keyword evidence="3" id="KW-0134">Cell wall</keyword>
<evidence type="ECO:0000256" key="7">
    <source>
        <dbReference type="ARBA" id="ARBA00023316"/>
    </source>
</evidence>
<dbReference type="Gene3D" id="2.160.20.10">
    <property type="entry name" value="Single-stranded right-handed beta-helix, Pectin lyase-like"/>
    <property type="match status" value="1"/>
</dbReference>
<keyword evidence="7" id="KW-0961">Cell wall biogenesis/degradation</keyword>
<keyword evidence="6 9" id="KW-0326">Glycosidase</keyword>
<proteinExistence type="inferred from homology"/>
<dbReference type="InterPro" id="IPR012334">
    <property type="entry name" value="Pectin_lyas_fold"/>
</dbReference>
<evidence type="ECO:0000256" key="6">
    <source>
        <dbReference type="ARBA" id="ARBA00023295"/>
    </source>
</evidence>
<gene>
    <name evidence="11" type="primary">LOC107421196</name>
</gene>
<dbReference type="Proteomes" id="UP001652623">
    <property type="component" value="Chromosome 5"/>
</dbReference>
<name>A0ABM3IMI0_ZIZJJ</name>
<evidence type="ECO:0000256" key="4">
    <source>
        <dbReference type="ARBA" id="ARBA00022525"/>
    </source>
</evidence>
<comment type="subcellular location">
    <subcellularLocation>
        <location evidence="1">Secreted</location>
        <location evidence="1">Cell wall</location>
    </subcellularLocation>
</comment>
<keyword evidence="10" id="KW-1185">Reference proteome</keyword>
<dbReference type="Pfam" id="PF00295">
    <property type="entry name" value="Glyco_hydro_28"/>
    <property type="match status" value="1"/>
</dbReference>
<keyword evidence="4" id="KW-0964">Secreted</keyword>
<dbReference type="PROSITE" id="PS00502">
    <property type="entry name" value="POLYGALACTURONASE"/>
    <property type="match status" value="1"/>
</dbReference>